<evidence type="ECO:0000313" key="2">
    <source>
        <dbReference type="EMBL" id="KKT72812.1"/>
    </source>
</evidence>
<dbReference type="GO" id="GO:0003824">
    <property type="term" value="F:catalytic activity"/>
    <property type="evidence" value="ECO:0007669"/>
    <property type="project" value="InterPro"/>
</dbReference>
<protein>
    <recommendedName>
        <fullName evidence="1">PLD phosphodiesterase domain-containing protein</fullName>
    </recommendedName>
</protein>
<dbReference type="PROSITE" id="PS50035">
    <property type="entry name" value="PLD"/>
    <property type="match status" value="1"/>
</dbReference>
<reference evidence="2 3" key="1">
    <citation type="journal article" date="2015" name="Nature">
        <title>rRNA introns, odd ribosomes, and small enigmatic genomes across a large radiation of phyla.</title>
        <authorList>
            <person name="Brown C.T."/>
            <person name="Hug L.A."/>
            <person name="Thomas B.C."/>
            <person name="Sharon I."/>
            <person name="Castelle C.J."/>
            <person name="Singh A."/>
            <person name="Wilkins M.J."/>
            <person name="Williams K.H."/>
            <person name="Banfield J.F."/>
        </authorList>
    </citation>
    <scope>NUCLEOTIDE SEQUENCE [LARGE SCALE GENOMIC DNA]</scope>
</reference>
<name>A0A0G1LVH1_9BACT</name>
<comment type="caution">
    <text evidence="2">The sequence shown here is derived from an EMBL/GenBank/DDBJ whole genome shotgun (WGS) entry which is preliminary data.</text>
</comment>
<evidence type="ECO:0000313" key="3">
    <source>
        <dbReference type="Proteomes" id="UP000034835"/>
    </source>
</evidence>
<feature type="domain" description="PLD phosphodiesterase" evidence="1">
    <location>
        <begin position="42"/>
        <end position="69"/>
    </location>
</feature>
<dbReference type="SUPFAM" id="SSF56024">
    <property type="entry name" value="Phospholipase D/nuclease"/>
    <property type="match status" value="1"/>
</dbReference>
<dbReference type="Proteomes" id="UP000034835">
    <property type="component" value="Unassembled WGS sequence"/>
</dbReference>
<dbReference type="InterPro" id="IPR001736">
    <property type="entry name" value="PLipase_D/transphosphatidylase"/>
</dbReference>
<sequence length="97" mass="11269">MARGVKVYVVTRDPREHTDGYDDQSEVEIQEFEAVGIQVLMCTGNHHRKLAIIDRKVLWEGSLNILSQAKSREFMRRLEDGGFAVDLFNFIGYEKYM</sequence>
<organism evidence="2 3">
    <name type="scientific">Candidatus Collierbacteria bacterium GW2011_GWB1_44_6</name>
    <dbReference type="NCBI Taxonomy" id="1618384"/>
    <lineage>
        <taxon>Bacteria</taxon>
        <taxon>Candidatus Collieribacteriota</taxon>
    </lineage>
</organism>
<dbReference type="Gene3D" id="3.30.870.10">
    <property type="entry name" value="Endonuclease Chain A"/>
    <property type="match status" value="1"/>
</dbReference>
<accession>A0A0G1LVH1</accession>
<evidence type="ECO:0000259" key="1">
    <source>
        <dbReference type="PROSITE" id="PS50035"/>
    </source>
</evidence>
<dbReference type="STRING" id="1618384.UW68_C0024G0010"/>
<dbReference type="EMBL" id="LCJG01000024">
    <property type="protein sequence ID" value="KKT72812.1"/>
    <property type="molecule type" value="Genomic_DNA"/>
</dbReference>
<dbReference type="InterPro" id="IPR025202">
    <property type="entry name" value="PLD-like_dom"/>
</dbReference>
<dbReference type="AlphaFoldDB" id="A0A0G1LVH1"/>
<proteinExistence type="predicted"/>
<dbReference type="Pfam" id="PF13091">
    <property type="entry name" value="PLDc_2"/>
    <property type="match status" value="1"/>
</dbReference>
<gene>
    <name evidence="2" type="ORF">UW68_C0024G0010</name>
</gene>
<dbReference type="GO" id="GO:0006793">
    <property type="term" value="P:phosphorus metabolic process"/>
    <property type="evidence" value="ECO:0007669"/>
    <property type="project" value="UniProtKB-ARBA"/>
</dbReference>